<feature type="transmembrane region" description="Helical" evidence="3">
    <location>
        <begin position="291"/>
        <end position="311"/>
    </location>
</feature>
<protein>
    <submittedName>
        <fullName evidence="7">Neurotrypsin-like</fullName>
    </submittedName>
</protein>
<dbReference type="RefSeq" id="XP_014662437.1">
    <property type="nucleotide sequence ID" value="XM_014806951.1"/>
</dbReference>
<sequence length="337" mass="38097">MALPLYLRRAHEFFQHSLLQFITLILILAITNADHDEVWLDGPSRNHGRLQISHENVHGYVCSEEFADNEIRVVCKNELGYPLGGFAWSYNIGDKNPSEILEVERLGCSYLSGGLADKLSMCKHSEWGNSSCLASEGVGLTCAPNIHVVQDDKHTRHWEVKDMQHKAKGYVMTYHKEQWQTVCLPHVYVPDQMDALLKVVCKSAGCSSKYEWQTTRDNIELRNNGPKLMIKAGCTGQERDIRKCSNLTYTSTDDCMDFWLSCSGSAGYRCNWLPDQQNPHAIRQVDHTGPIVGAIVTGIVAIIGVVTYCYCTYKKRNKTQYTQELSKNIEDIDSELA</sequence>
<dbReference type="Gene3D" id="3.10.250.10">
    <property type="entry name" value="SRCR-like domain"/>
    <property type="match status" value="2"/>
</dbReference>
<feature type="domain" description="SRCR" evidence="5">
    <location>
        <begin position="28"/>
        <end position="143"/>
    </location>
</feature>
<feature type="signal peptide" evidence="4">
    <location>
        <begin position="1"/>
        <end position="33"/>
    </location>
</feature>
<dbReference type="Proteomes" id="UP000695022">
    <property type="component" value="Unplaced"/>
</dbReference>
<evidence type="ECO:0000256" key="3">
    <source>
        <dbReference type="SAM" id="Phobius"/>
    </source>
</evidence>
<keyword evidence="3" id="KW-1133">Transmembrane helix</keyword>
<organism evidence="6 7">
    <name type="scientific">Priapulus caudatus</name>
    <name type="common">Priapulid worm</name>
    <dbReference type="NCBI Taxonomy" id="37621"/>
    <lineage>
        <taxon>Eukaryota</taxon>
        <taxon>Metazoa</taxon>
        <taxon>Ecdysozoa</taxon>
        <taxon>Scalidophora</taxon>
        <taxon>Priapulida</taxon>
        <taxon>Priapulimorpha</taxon>
        <taxon>Priapulimorphida</taxon>
        <taxon>Priapulidae</taxon>
        <taxon>Priapulus</taxon>
    </lineage>
</organism>
<evidence type="ECO:0000256" key="2">
    <source>
        <dbReference type="PROSITE-ProRule" id="PRU00196"/>
    </source>
</evidence>
<dbReference type="Pfam" id="PF00530">
    <property type="entry name" value="SRCR"/>
    <property type="match status" value="2"/>
</dbReference>
<feature type="chain" id="PRO_5046491997" evidence="4">
    <location>
        <begin position="34"/>
        <end position="337"/>
    </location>
</feature>
<dbReference type="SMART" id="SM00202">
    <property type="entry name" value="SR"/>
    <property type="match status" value="2"/>
</dbReference>
<keyword evidence="4" id="KW-0732">Signal</keyword>
<feature type="disulfide bond" evidence="2">
    <location>
        <begin position="234"/>
        <end position="244"/>
    </location>
</feature>
<evidence type="ECO:0000259" key="5">
    <source>
        <dbReference type="PROSITE" id="PS50287"/>
    </source>
</evidence>
<proteinExistence type="predicted"/>
<evidence type="ECO:0000313" key="6">
    <source>
        <dbReference type="Proteomes" id="UP000695022"/>
    </source>
</evidence>
<dbReference type="InterPro" id="IPR001190">
    <property type="entry name" value="SRCR"/>
</dbReference>
<evidence type="ECO:0000313" key="7">
    <source>
        <dbReference type="RefSeq" id="XP_014662437.1"/>
    </source>
</evidence>
<evidence type="ECO:0000256" key="1">
    <source>
        <dbReference type="ARBA" id="ARBA00023157"/>
    </source>
</evidence>
<name>A0ABM1DR66_PRICU</name>
<keyword evidence="6" id="KW-1185">Reference proteome</keyword>
<comment type="caution">
    <text evidence="2">Lacks conserved residue(s) required for the propagation of feature annotation.</text>
</comment>
<feature type="domain" description="SRCR" evidence="5">
    <location>
        <begin position="146"/>
        <end position="271"/>
    </location>
</feature>
<evidence type="ECO:0000256" key="4">
    <source>
        <dbReference type="SAM" id="SignalP"/>
    </source>
</evidence>
<keyword evidence="3" id="KW-0472">Membrane</keyword>
<keyword evidence="1 2" id="KW-1015">Disulfide bond</keyword>
<gene>
    <name evidence="7" type="primary">LOC106805385</name>
</gene>
<dbReference type="InterPro" id="IPR036772">
    <property type="entry name" value="SRCR-like_dom_sf"/>
</dbReference>
<dbReference type="GeneID" id="106805385"/>
<dbReference type="PANTHER" id="PTHR48071">
    <property type="entry name" value="SRCR DOMAIN-CONTAINING PROTEIN"/>
    <property type="match status" value="1"/>
</dbReference>
<dbReference type="PANTHER" id="PTHR48071:SF18">
    <property type="entry name" value="DELETED IN MALIGNANT BRAIN TUMORS 1 PROTEIN-RELATED"/>
    <property type="match status" value="1"/>
</dbReference>
<dbReference type="SUPFAM" id="SSF56487">
    <property type="entry name" value="SRCR-like"/>
    <property type="match status" value="2"/>
</dbReference>
<keyword evidence="3" id="KW-0812">Transmembrane</keyword>
<reference evidence="7" key="1">
    <citation type="submission" date="2025-08" db="UniProtKB">
        <authorList>
            <consortium name="RefSeq"/>
        </authorList>
    </citation>
    <scope>IDENTIFICATION</scope>
</reference>
<accession>A0ABM1DR66</accession>
<dbReference type="PROSITE" id="PS50287">
    <property type="entry name" value="SRCR_2"/>
    <property type="match status" value="2"/>
</dbReference>